<feature type="compositionally biased region" description="Polar residues" evidence="1">
    <location>
        <begin position="89"/>
        <end position="104"/>
    </location>
</feature>
<feature type="region of interest" description="Disordered" evidence="1">
    <location>
        <begin position="76"/>
        <end position="144"/>
    </location>
</feature>
<dbReference type="Proteomes" id="UP000002630">
    <property type="component" value="Linkage Group LG02"/>
</dbReference>
<protein>
    <submittedName>
        <fullName evidence="2">Uncharacterized protein</fullName>
    </submittedName>
</protein>
<feature type="compositionally biased region" description="Basic residues" evidence="1">
    <location>
        <begin position="77"/>
        <end position="86"/>
    </location>
</feature>
<evidence type="ECO:0000313" key="2">
    <source>
        <dbReference type="EMBL" id="CBJ26034.1"/>
    </source>
</evidence>
<proteinExistence type="predicted"/>
<evidence type="ECO:0000313" key="3">
    <source>
        <dbReference type="Proteomes" id="UP000002630"/>
    </source>
</evidence>
<reference evidence="2 3" key="1">
    <citation type="journal article" date="2010" name="Nature">
        <title>The Ectocarpus genome and the independent evolution of multicellularity in brown algae.</title>
        <authorList>
            <person name="Cock J.M."/>
            <person name="Sterck L."/>
            <person name="Rouze P."/>
            <person name="Scornet D."/>
            <person name="Allen A.E."/>
            <person name="Amoutzias G."/>
            <person name="Anthouard V."/>
            <person name="Artiguenave F."/>
            <person name="Aury J.M."/>
            <person name="Badger J.H."/>
            <person name="Beszteri B."/>
            <person name="Billiau K."/>
            <person name="Bonnet E."/>
            <person name="Bothwell J.H."/>
            <person name="Bowler C."/>
            <person name="Boyen C."/>
            <person name="Brownlee C."/>
            <person name="Carrano C.J."/>
            <person name="Charrier B."/>
            <person name="Cho G.Y."/>
            <person name="Coelho S.M."/>
            <person name="Collen J."/>
            <person name="Corre E."/>
            <person name="Da Silva C."/>
            <person name="Delage L."/>
            <person name="Delaroque N."/>
            <person name="Dittami S.M."/>
            <person name="Doulbeau S."/>
            <person name="Elias M."/>
            <person name="Farnham G."/>
            <person name="Gachon C.M."/>
            <person name="Gschloessl B."/>
            <person name="Heesch S."/>
            <person name="Jabbari K."/>
            <person name="Jubin C."/>
            <person name="Kawai H."/>
            <person name="Kimura K."/>
            <person name="Kloareg B."/>
            <person name="Kupper F.C."/>
            <person name="Lang D."/>
            <person name="Le Bail A."/>
            <person name="Leblanc C."/>
            <person name="Lerouge P."/>
            <person name="Lohr M."/>
            <person name="Lopez P.J."/>
            <person name="Martens C."/>
            <person name="Maumus F."/>
            <person name="Michel G."/>
            <person name="Miranda-Saavedra D."/>
            <person name="Morales J."/>
            <person name="Moreau H."/>
            <person name="Motomura T."/>
            <person name="Nagasato C."/>
            <person name="Napoli C.A."/>
            <person name="Nelson D.R."/>
            <person name="Nyvall-Collen P."/>
            <person name="Peters A.F."/>
            <person name="Pommier C."/>
            <person name="Potin P."/>
            <person name="Poulain J."/>
            <person name="Quesneville H."/>
            <person name="Read B."/>
            <person name="Rensing S.A."/>
            <person name="Ritter A."/>
            <person name="Rousvoal S."/>
            <person name="Samanta M."/>
            <person name="Samson G."/>
            <person name="Schroeder D.C."/>
            <person name="Segurens B."/>
            <person name="Strittmatter M."/>
            <person name="Tonon T."/>
            <person name="Tregear J.W."/>
            <person name="Valentin K."/>
            <person name="von Dassow P."/>
            <person name="Yamagishi T."/>
            <person name="Van de Peer Y."/>
            <person name="Wincker P."/>
        </authorList>
    </citation>
    <scope>NUCLEOTIDE SEQUENCE [LARGE SCALE GENOMIC DNA]</scope>
    <source>
        <strain evidence="3">Ec32 / CCAP1310/4</strain>
    </source>
</reference>
<evidence type="ECO:0000256" key="1">
    <source>
        <dbReference type="SAM" id="MobiDB-lite"/>
    </source>
</evidence>
<gene>
    <name evidence="2" type="ORF">Esi_0018_0118</name>
</gene>
<sequence length="366" mass="40516">MLKSFDVNHQDHKPRTKYFLTVGGRVVRVNHDPDAGNRQIVPTEDELKTILYDQTDARNRGNGHRRRDNIDFVALHANRRPRRKGSKNGVENNQRTYENSNSPVGVNGEDRPHIRRERGIKSDRCLRPKANRPSPKHHDSGEEEDVSLFLDSFSASEMPGQHPAAAVQTAVTLQSPPTSLCLDDGVLEGQARKAEAVVADTTQTTMEMSKPLAKIDLYSILAKAPPVAPRSTASHRPVDGIGCSVDPTMSNKAGMKRHKREQGSLRRLASSVVVGGDERPAFETALRLNPREEVGGYLKRDPLGDEVAELTAKLQESLRSIGGGKISKGMKVVSLTDVEREDRRGLNRALRLATQSRRQLPPQMDS</sequence>
<accession>D7FNM3</accession>
<feature type="compositionally biased region" description="Basic and acidic residues" evidence="1">
    <location>
        <begin position="108"/>
        <end position="126"/>
    </location>
</feature>
<dbReference type="InParanoid" id="D7FNM3"/>
<dbReference type="EMBL" id="FN648291">
    <property type="protein sequence ID" value="CBJ26034.1"/>
    <property type="molecule type" value="Genomic_DNA"/>
</dbReference>
<dbReference type="AlphaFoldDB" id="D7FNM3"/>
<organism evidence="2 3">
    <name type="scientific">Ectocarpus siliculosus</name>
    <name type="common">Brown alga</name>
    <name type="synonym">Conferva siliculosa</name>
    <dbReference type="NCBI Taxonomy" id="2880"/>
    <lineage>
        <taxon>Eukaryota</taxon>
        <taxon>Sar</taxon>
        <taxon>Stramenopiles</taxon>
        <taxon>Ochrophyta</taxon>
        <taxon>PX clade</taxon>
        <taxon>Phaeophyceae</taxon>
        <taxon>Ectocarpales</taxon>
        <taxon>Ectocarpaceae</taxon>
        <taxon>Ectocarpus</taxon>
    </lineage>
</organism>
<dbReference type="EMBL" id="FN649727">
    <property type="protein sequence ID" value="CBJ26034.1"/>
    <property type="molecule type" value="Genomic_DNA"/>
</dbReference>
<name>D7FNM3_ECTSI</name>
<feature type="region of interest" description="Disordered" evidence="1">
    <location>
        <begin position="228"/>
        <end position="265"/>
    </location>
</feature>
<keyword evidence="3" id="KW-1185">Reference proteome</keyword>